<evidence type="ECO:0000256" key="1">
    <source>
        <dbReference type="SAM" id="MobiDB-lite"/>
    </source>
</evidence>
<comment type="caution">
    <text evidence="3">The sequence shown here is derived from an EMBL/GenBank/DDBJ whole genome shotgun (WGS) entry which is preliminary data.</text>
</comment>
<evidence type="ECO:0000313" key="4">
    <source>
        <dbReference type="Proteomes" id="UP000192578"/>
    </source>
</evidence>
<dbReference type="AlphaFoldDB" id="A0A9X6RN20"/>
<dbReference type="OrthoDB" id="10479979at2759"/>
<keyword evidence="4" id="KW-1185">Reference proteome</keyword>
<keyword evidence="2" id="KW-0812">Transmembrane</keyword>
<feature type="compositionally biased region" description="Basic and acidic residues" evidence="1">
    <location>
        <begin position="297"/>
        <end position="315"/>
    </location>
</feature>
<gene>
    <name evidence="3" type="ORF">BV898_17705</name>
</gene>
<feature type="region of interest" description="Disordered" evidence="1">
    <location>
        <begin position="268"/>
        <end position="315"/>
    </location>
</feature>
<feature type="compositionally biased region" description="Polar residues" evidence="1">
    <location>
        <begin position="268"/>
        <end position="288"/>
    </location>
</feature>
<reference evidence="4" key="1">
    <citation type="submission" date="2017-01" db="EMBL/GenBank/DDBJ databases">
        <title>Comparative genomics of anhydrobiosis in the tardigrade Hypsibius dujardini.</title>
        <authorList>
            <person name="Yoshida Y."/>
            <person name="Koutsovoulos G."/>
            <person name="Laetsch D."/>
            <person name="Stevens L."/>
            <person name="Kumar S."/>
            <person name="Horikawa D."/>
            <person name="Ishino K."/>
            <person name="Komine S."/>
            <person name="Tomita M."/>
            <person name="Blaxter M."/>
            <person name="Arakawa K."/>
        </authorList>
    </citation>
    <scope>NUCLEOTIDE SEQUENCE [LARGE SCALE GENOMIC DNA]</scope>
    <source>
        <strain evidence="4">Z151</strain>
    </source>
</reference>
<feature type="transmembrane region" description="Helical" evidence="2">
    <location>
        <begin position="99"/>
        <end position="116"/>
    </location>
</feature>
<organism evidence="3 4">
    <name type="scientific">Hypsibius exemplaris</name>
    <name type="common">Freshwater tardigrade</name>
    <dbReference type="NCBI Taxonomy" id="2072580"/>
    <lineage>
        <taxon>Eukaryota</taxon>
        <taxon>Metazoa</taxon>
        <taxon>Ecdysozoa</taxon>
        <taxon>Tardigrada</taxon>
        <taxon>Eutardigrada</taxon>
        <taxon>Parachela</taxon>
        <taxon>Hypsibioidea</taxon>
        <taxon>Hypsibiidae</taxon>
        <taxon>Hypsibius</taxon>
    </lineage>
</organism>
<feature type="transmembrane region" description="Helical" evidence="2">
    <location>
        <begin position="12"/>
        <end position="33"/>
    </location>
</feature>
<evidence type="ECO:0000313" key="3">
    <source>
        <dbReference type="EMBL" id="OWA53271.1"/>
    </source>
</evidence>
<name>A0A9X6RN20_HYPEX</name>
<accession>A0A9X6RN20</accession>
<evidence type="ECO:0000256" key="2">
    <source>
        <dbReference type="SAM" id="Phobius"/>
    </source>
</evidence>
<keyword evidence="2" id="KW-0472">Membrane</keyword>
<dbReference type="Proteomes" id="UP000192578">
    <property type="component" value="Unassembled WGS sequence"/>
</dbReference>
<proteinExistence type="predicted"/>
<keyword evidence="2" id="KW-1133">Transmembrane helix</keyword>
<dbReference type="EMBL" id="MTYJ01000311">
    <property type="protein sequence ID" value="OWA53271.1"/>
    <property type="molecule type" value="Genomic_DNA"/>
</dbReference>
<feature type="transmembrane region" description="Helical" evidence="2">
    <location>
        <begin position="39"/>
        <end position="57"/>
    </location>
</feature>
<sequence>MDYSAQFPHDWMTVAVSGCLSIFFTVVYIFFTLGDFQPLFYLFSGLALSIAGLEYGAPLLHRVLTEESVAALRTTLDSAIAAIDHSAARLARLRREQKLTFTGTVCAFFVALFLLARQMDDAALVYAACMLLSASPLIRKLFGQSTQQFADRASQLFQEPPTEATELADYMPTINEISRDFSFRHRKNTNDSNATDRELMDVSVFGEEAFANLETSAVSLLNESNFGFALEQQAGGQLSSRTTDDDISPIPSDVEVIDADDIPTDFPSVSSINSGRIMSDAGSYTASGTLRRHRKSSKELANHRKASDGRDSSVD</sequence>
<protein>
    <submittedName>
        <fullName evidence="3">Uncharacterized protein</fullName>
    </submittedName>
</protein>